<dbReference type="VEuPathDB" id="FungiDB:KRP23_5189"/>
<accession>H3GPG7</accession>
<feature type="signal peptide" evidence="1">
    <location>
        <begin position="1"/>
        <end position="23"/>
    </location>
</feature>
<protein>
    <submittedName>
        <fullName evidence="2">Uncharacterized protein</fullName>
    </submittedName>
</protein>
<dbReference type="OMA" id="NGSAYIC"/>
<organism evidence="2 3">
    <name type="scientific">Phytophthora ramorum</name>
    <name type="common">Sudden oak death agent</name>
    <dbReference type="NCBI Taxonomy" id="164328"/>
    <lineage>
        <taxon>Eukaryota</taxon>
        <taxon>Sar</taxon>
        <taxon>Stramenopiles</taxon>
        <taxon>Oomycota</taxon>
        <taxon>Peronosporomycetes</taxon>
        <taxon>Peronosporales</taxon>
        <taxon>Peronosporaceae</taxon>
        <taxon>Phytophthora</taxon>
    </lineage>
</organism>
<dbReference type="HOGENOM" id="CLU_132949_1_0_1"/>
<evidence type="ECO:0000313" key="2">
    <source>
        <dbReference type="EnsemblProtists" id="Phyra78601"/>
    </source>
</evidence>
<dbReference type="EMBL" id="DS566030">
    <property type="status" value="NOT_ANNOTATED_CDS"/>
    <property type="molecule type" value="Genomic_DNA"/>
</dbReference>
<reference evidence="2" key="2">
    <citation type="submission" date="2015-06" db="UniProtKB">
        <authorList>
            <consortium name="EnsemblProtists"/>
        </authorList>
    </citation>
    <scope>IDENTIFICATION</scope>
    <source>
        <strain evidence="2">Pr102</strain>
    </source>
</reference>
<evidence type="ECO:0000313" key="3">
    <source>
        <dbReference type="Proteomes" id="UP000005238"/>
    </source>
</evidence>
<dbReference type="EnsemblProtists" id="Phyra78601">
    <property type="protein sequence ID" value="Phyra78601"/>
    <property type="gene ID" value="Phyra78601"/>
</dbReference>
<evidence type="ECO:0000256" key="1">
    <source>
        <dbReference type="SAM" id="SignalP"/>
    </source>
</evidence>
<dbReference type="InParanoid" id="H3GPG7"/>
<proteinExistence type="predicted"/>
<keyword evidence="1" id="KW-0732">Signal</keyword>
<dbReference type="PROSITE" id="PS51257">
    <property type="entry name" value="PROKAR_LIPOPROTEIN"/>
    <property type="match status" value="1"/>
</dbReference>
<keyword evidence="3" id="KW-1185">Reference proteome</keyword>
<dbReference type="VEuPathDB" id="FungiDB:KRP22_13166"/>
<reference evidence="3" key="1">
    <citation type="journal article" date="2006" name="Science">
        <title>Phytophthora genome sequences uncover evolutionary origins and mechanisms of pathogenesis.</title>
        <authorList>
            <person name="Tyler B.M."/>
            <person name="Tripathy S."/>
            <person name="Zhang X."/>
            <person name="Dehal P."/>
            <person name="Jiang R.H."/>
            <person name="Aerts A."/>
            <person name="Arredondo F.D."/>
            <person name="Baxter L."/>
            <person name="Bensasson D."/>
            <person name="Beynon J.L."/>
            <person name="Chapman J."/>
            <person name="Damasceno C.M."/>
            <person name="Dorrance A.E."/>
            <person name="Dou D."/>
            <person name="Dickerman A.W."/>
            <person name="Dubchak I.L."/>
            <person name="Garbelotto M."/>
            <person name="Gijzen M."/>
            <person name="Gordon S.G."/>
            <person name="Govers F."/>
            <person name="Grunwald N.J."/>
            <person name="Huang W."/>
            <person name="Ivors K.L."/>
            <person name="Jones R.W."/>
            <person name="Kamoun S."/>
            <person name="Krampis K."/>
            <person name="Lamour K.H."/>
            <person name="Lee M.K."/>
            <person name="McDonald W.H."/>
            <person name="Medina M."/>
            <person name="Meijer H.J."/>
            <person name="Nordberg E.K."/>
            <person name="Maclean D.J."/>
            <person name="Ospina-Giraldo M.D."/>
            <person name="Morris P.F."/>
            <person name="Phuntumart V."/>
            <person name="Putnam N.H."/>
            <person name="Rash S."/>
            <person name="Rose J.K."/>
            <person name="Sakihama Y."/>
            <person name="Salamov A.A."/>
            <person name="Savidor A."/>
            <person name="Scheuring C.F."/>
            <person name="Smith B.M."/>
            <person name="Sobral B.W."/>
            <person name="Terry A."/>
            <person name="Torto-Alalibo T.A."/>
            <person name="Win J."/>
            <person name="Xu Z."/>
            <person name="Zhang H."/>
            <person name="Grigoriev I.V."/>
            <person name="Rokhsar D.S."/>
            <person name="Boore J.L."/>
        </authorList>
    </citation>
    <scope>NUCLEOTIDE SEQUENCE [LARGE SCALE GENOMIC DNA]</scope>
    <source>
        <strain evidence="3">Pr102</strain>
    </source>
</reference>
<sequence length="172" mass="18870">MLCRRVFIVWVFAFSALFSACAAATDTVNTFDGTIKLYSSTYYNDPLLTVNFTFPNQCYNVDCTALDNKIESAKWEGLPTTGIDGKAYIVFYEDFDCKGYSTAITLPHFGGIRDFDVQKVKGNISAFKVKSEADEIDNGSAYICMWTGANVVGGSVSETDSISMVVTRTPST</sequence>
<dbReference type="AlphaFoldDB" id="H3GPG7"/>
<feature type="chain" id="PRO_5003585820" evidence="1">
    <location>
        <begin position="24"/>
        <end position="172"/>
    </location>
</feature>
<name>H3GPG7_PHYRM</name>
<dbReference type="Proteomes" id="UP000005238">
    <property type="component" value="Unassembled WGS sequence"/>
</dbReference>
<dbReference type="eggNOG" id="ENOG502REZG">
    <property type="taxonomic scope" value="Eukaryota"/>
</dbReference>